<accession>A0A4U0FD60</accession>
<dbReference type="Gene3D" id="3.30.420.40">
    <property type="match status" value="2"/>
</dbReference>
<comment type="caution">
    <text evidence="2">The sequence shown here is derived from an EMBL/GenBank/DDBJ whole genome shotgun (WGS) entry which is preliminary data.</text>
</comment>
<dbReference type="EMBL" id="SUPK01000003">
    <property type="protein sequence ID" value="TJY42638.1"/>
    <property type="molecule type" value="Genomic_DNA"/>
</dbReference>
<evidence type="ECO:0000313" key="2">
    <source>
        <dbReference type="EMBL" id="TJY42638.1"/>
    </source>
</evidence>
<dbReference type="OrthoDB" id="9796533at2"/>
<sequence>MHITIDFGGTNIKIGLIEEGKLAAKTAIPAYSEQGLSPRLPAVEQAVKTLFEETGATLENCRGVGLALPGIVDADRRQLLSIPEKYKDAVGFDFGGWVEKVFGLPFIMENDARAALIGEVVHGAARGCRDAIMVIFGTGIGTAAMMEGKVVRGRHYQAGILGGHLTTDIHGEACTCGNTGCLEAQASHWALRARAGRYPGFADSVLAEDSLGYEDVIQAAQRLEDWAVRLVESLIEHWSAGIVNLIHAYDPETVILSGGLMKSADHILPQVTKRILASAWTPWGIPRFVVAADPETSVLLGLSHLLSCR</sequence>
<proteinExistence type="inferred from homology"/>
<reference evidence="2 3" key="1">
    <citation type="submission" date="2019-04" db="EMBL/GenBank/DDBJ databases">
        <title>Cohnella sp. nov., isolated from soil.</title>
        <authorList>
            <person name="Kim W."/>
        </authorList>
    </citation>
    <scope>NUCLEOTIDE SEQUENCE [LARGE SCALE GENOMIC DNA]</scope>
    <source>
        <strain evidence="2 3">CAU 1483</strain>
    </source>
</reference>
<dbReference type="InterPro" id="IPR043129">
    <property type="entry name" value="ATPase_NBD"/>
</dbReference>
<dbReference type="Proteomes" id="UP000309673">
    <property type="component" value="Unassembled WGS sequence"/>
</dbReference>
<evidence type="ECO:0000256" key="1">
    <source>
        <dbReference type="ARBA" id="ARBA00006479"/>
    </source>
</evidence>
<gene>
    <name evidence="2" type="ORF">E5161_07230</name>
</gene>
<evidence type="ECO:0000313" key="3">
    <source>
        <dbReference type="Proteomes" id="UP000309673"/>
    </source>
</evidence>
<dbReference type="Pfam" id="PF00480">
    <property type="entry name" value="ROK"/>
    <property type="match status" value="1"/>
</dbReference>
<dbReference type="PANTHER" id="PTHR18964">
    <property type="entry name" value="ROK (REPRESSOR, ORF, KINASE) FAMILY"/>
    <property type="match status" value="1"/>
</dbReference>
<dbReference type="AlphaFoldDB" id="A0A4U0FD60"/>
<keyword evidence="3" id="KW-1185">Reference proteome</keyword>
<name>A0A4U0FD60_9BACL</name>
<organism evidence="2 3">
    <name type="scientific">Cohnella pontilimi</name>
    <dbReference type="NCBI Taxonomy" id="2564100"/>
    <lineage>
        <taxon>Bacteria</taxon>
        <taxon>Bacillati</taxon>
        <taxon>Bacillota</taxon>
        <taxon>Bacilli</taxon>
        <taxon>Bacillales</taxon>
        <taxon>Paenibacillaceae</taxon>
        <taxon>Cohnella</taxon>
    </lineage>
</organism>
<comment type="similarity">
    <text evidence="1">Belongs to the ROK (NagC/XylR) family.</text>
</comment>
<dbReference type="SUPFAM" id="SSF53067">
    <property type="entry name" value="Actin-like ATPase domain"/>
    <property type="match status" value="1"/>
</dbReference>
<protein>
    <submittedName>
        <fullName evidence="2">ROK family protein</fullName>
    </submittedName>
</protein>
<dbReference type="RefSeq" id="WP_136777057.1">
    <property type="nucleotide sequence ID" value="NZ_SUPK01000003.1"/>
</dbReference>
<dbReference type="PANTHER" id="PTHR18964:SF149">
    <property type="entry name" value="BIFUNCTIONAL UDP-N-ACETYLGLUCOSAMINE 2-EPIMERASE_N-ACETYLMANNOSAMINE KINASE"/>
    <property type="match status" value="1"/>
</dbReference>
<dbReference type="InterPro" id="IPR000600">
    <property type="entry name" value="ROK"/>
</dbReference>